<gene>
    <name evidence="1" type="ORF">KIL84_020824</name>
</gene>
<dbReference type="AlphaFoldDB" id="A0A9D3XBQ7"/>
<protein>
    <submittedName>
        <fullName evidence="1">Uncharacterized protein</fullName>
    </submittedName>
</protein>
<dbReference type="EMBL" id="JAHDVG010000475">
    <property type="protein sequence ID" value="KAH1176090.1"/>
    <property type="molecule type" value="Genomic_DNA"/>
</dbReference>
<evidence type="ECO:0000313" key="1">
    <source>
        <dbReference type="EMBL" id="KAH1176090.1"/>
    </source>
</evidence>
<evidence type="ECO:0000313" key="2">
    <source>
        <dbReference type="Proteomes" id="UP000827986"/>
    </source>
</evidence>
<sequence>MVGQHEEGDESATLRYEGSSALGVLWGQWRSLTALSSFHMASSDPPGGAVWTWRVGWFLRTRTLWGPHPAKPLKGPCAGHAAEALYWDGGWEHTAVLELIPHDKHLDTTL</sequence>
<proteinExistence type="predicted"/>
<keyword evidence="2" id="KW-1185">Reference proteome</keyword>
<dbReference type="Proteomes" id="UP000827986">
    <property type="component" value="Unassembled WGS sequence"/>
</dbReference>
<comment type="caution">
    <text evidence="1">The sequence shown here is derived from an EMBL/GenBank/DDBJ whole genome shotgun (WGS) entry which is preliminary data.</text>
</comment>
<reference evidence="1" key="1">
    <citation type="submission" date="2021-09" db="EMBL/GenBank/DDBJ databases">
        <title>The genome of Mauremys mutica provides insights into the evolution of semi-aquatic lifestyle.</title>
        <authorList>
            <person name="Gong S."/>
            <person name="Gao Y."/>
        </authorList>
    </citation>
    <scope>NUCLEOTIDE SEQUENCE</scope>
    <source>
        <strain evidence="1">MM-2020</strain>
        <tissue evidence="1">Muscle</tissue>
    </source>
</reference>
<accession>A0A9D3XBQ7</accession>
<organism evidence="1 2">
    <name type="scientific">Mauremys mutica</name>
    <name type="common">yellowpond turtle</name>
    <dbReference type="NCBI Taxonomy" id="74926"/>
    <lineage>
        <taxon>Eukaryota</taxon>
        <taxon>Metazoa</taxon>
        <taxon>Chordata</taxon>
        <taxon>Craniata</taxon>
        <taxon>Vertebrata</taxon>
        <taxon>Euteleostomi</taxon>
        <taxon>Archelosauria</taxon>
        <taxon>Testudinata</taxon>
        <taxon>Testudines</taxon>
        <taxon>Cryptodira</taxon>
        <taxon>Durocryptodira</taxon>
        <taxon>Testudinoidea</taxon>
        <taxon>Geoemydidae</taxon>
        <taxon>Geoemydinae</taxon>
        <taxon>Mauremys</taxon>
    </lineage>
</organism>
<name>A0A9D3XBQ7_9SAUR</name>